<proteinExistence type="inferred from homology"/>
<dbReference type="InterPro" id="IPR037171">
    <property type="entry name" value="NagB/RpiA_transferase-like"/>
</dbReference>
<reference evidence="11" key="1">
    <citation type="submission" date="2020-11" db="EMBL/GenBank/DDBJ databases">
        <authorList>
            <person name="Tran Van P."/>
        </authorList>
    </citation>
    <scope>NUCLEOTIDE SEQUENCE</scope>
</reference>
<dbReference type="InterPro" id="IPR042529">
    <property type="entry name" value="IF_2B-like_C"/>
</dbReference>
<feature type="compositionally biased region" description="Basic and acidic residues" evidence="10">
    <location>
        <begin position="89"/>
        <end position="100"/>
    </location>
</feature>
<dbReference type="AlphaFoldDB" id="A0A7R8ZNB7"/>
<dbReference type="OrthoDB" id="10254737at2759"/>
<dbReference type="GO" id="GO:0005829">
    <property type="term" value="C:cytosol"/>
    <property type="evidence" value="ECO:0007669"/>
    <property type="project" value="UniProtKB-SubCell"/>
</dbReference>
<name>A0A7R8ZNB7_9CRUS</name>
<evidence type="ECO:0000256" key="2">
    <source>
        <dbReference type="ARBA" id="ARBA00007251"/>
    </source>
</evidence>
<evidence type="ECO:0000256" key="8">
    <source>
        <dbReference type="ARBA" id="ARBA00046432"/>
    </source>
</evidence>
<comment type="subunit">
    <text evidence="8">Component of the translation initiation factor 2B (eIF2B) complex which is a heterodecamer of two sets of five different subunits: alpha, beta, gamma, delta and epsilon. Subunits alpha, beta and delta comprise a regulatory subcomplex and subunits epsilon and gamma comprise a catalytic subcomplex. Within the complex, the hexameric regulatory complex resides at the center, with the two heterodimeric catalytic subcomplexes bound on opposite sides.</text>
</comment>
<evidence type="ECO:0000256" key="3">
    <source>
        <dbReference type="ARBA" id="ARBA00022490"/>
    </source>
</evidence>
<evidence type="ECO:0000256" key="6">
    <source>
        <dbReference type="ARBA" id="ARBA00044147"/>
    </source>
</evidence>
<dbReference type="GO" id="GO:0003743">
    <property type="term" value="F:translation initiation factor activity"/>
    <property type="evidence" value="ECO:0007669"/>
    <property type="project" value="UniProtKB-KW"/>
</dbReference>
<dbReference type="Gene3D" id="3.40.50.10470">
    <property type="entry name" value="Translation initiation factor eif-2b, domain 2"/>
    <property type="match status" value="1"/>
</dbReference>
<dbReference type="PANTHER" id="PTHR10233:SF14">
    <property type="entry name" value="TRANSLATION INITIATION FACTOR EIF-2B SUBUNIT DELTA"/>
    <property type="match status" value="1"/>
</dbReference>
<comment type="similarity">
    <text evidence="2 9">Belongs to the eIF-2B alpha/beta/delta subunits family.</text>
</comment>
<keyword evidence="5" id="KW-0648">Protein biosynthesis</keyword>
<evidence type="ECO:0000256" key="4">
    <source>
        <dbReference type="ARBA" id="ARBA00022540"/>
    </source>
</evidence>
<evidence type="ECO:0000256" key="7">
    <source>
        <dbReference type="ARBA" id="ARBA00044356"/>
    </source>
</evidence>
<keyword evidence="3" id="KW-0963">Cytoplasm</keyword>
<evidence type="ECO:0000256" key="10">
    <source>
        <dbReference type="SAM" id="MobiDB-lite"/>
    </source>
</evidence>
<dbReference type="EMBL" id="OB662539">
    <property type="protein sequence ID" value="CAD7230217.1"/>
    <property type="molecule type" value="Genomic_DNA"/>
</dbReference>
<protein>
    <recommendedName>
        <fullName evidence="6">Translation initiation factor eIF2B subunit delta</fullName>
    </recommendedName>
    <alternativeName>
        <fullName evidence="7">eIF2B GDP-GTP exchange factor subunit delta</fullName>
    </alternativeName>
</protein>
<dbReference type="Pfam" id="PF01008">
    <property type="entry name" value="IF-2B"/>
    <property type="match status" value="1"/>
</dbReference>
<evidence type="ECO:0000256" key="9">
    <source>
        <dbReference type="RuleBase" id="RU003814"/>
    </source>
</evidence>
<sequence>MVDVKDHLAPDGRAGVSEVTEPKDRLSSELAVEVREAEAATAIVDLPPKDGSLVGPVQNEKSPEPKSGDKSKGVEKKSVQEGGKSKAQLKKERRELQERQRKLKAQAKTGNEPPSTEPIAKANVQGGDAKPPTTTAETSAKDKKEEEEEKKERRSSGKSRQKKMSEKSDVGASPSRARAFSGTVPKRVPDTLMMDSPRVEKRMTKKLAARGIPKRTSATKKVEMFSHLTQWDNSSPVTTGLPVANANIPPVVVQFGLRLANRMIVGSNARGLALISVLQVLIRDHQTPAQKEFARDFETYLGFCLDFLGQCRTLSVSMGNVVRFLKTKLSEIPAETNEDTAKKQLINELAQYADYRIIRAAKEIRDKALTKLLSEEESVILTFGWSSLVVDILKAAAQKSKEDMFRVVVVDSEPCREGKAMLRALVKMDIPVSYILLPAVQHVINRVTKVILGAHALLANGAVMSRAGASEVAMVAKEADVPVLVACETYKFTEQVQTDAFVFNELGNQDDVFSPRMSAEDKARINLVPLSLMYDVMQSDLVSAVITEYGMLPTSSVPVVLRLEYSGLRLKPPRDREGLSY</sequence>
<evidence type="ECO:0000256" key="5">
    <source>
        <dbReference type="ARBA" id="ARBA00022917"/>
    </source>
</evidence>
<feature type="region of interest" description="Disordered" evidence="10">
    <location>
        <begin position="41"/>
        <end position="190"/>
    </location>
</feature>
<dbReference type="InterPro" id="IPR000649">
    <property type="entry name" value="IF-2B-related"/>
</dbReference>
<gene>
    <name evidence="11" type="ORF">CTOB1V02_LOCUS8079</name>
</gene>
<feature type="region of interest" description="Disordered" evidence="10">
    <location>
        <begin position="1"/>
        <end position="27"/>
    </location>
</feature>
<organism evidence="11">
    <name type="scientific">Cyprideis torosa</name>
    <dbReference type="NCBI Taxonomy" id="163714"/>
    <lineage>
        <taxon>Eukaryota</taxon>
        <taxon>Metazoa</taxon>
        <taxon>Ecdysozoa</taxon>
        <taxon>Arthropoda</taxon>
        <taxon>Crustacea</taxon>
        <taxon>Oligostraca</taxon>
        <taxon>Ostracoda</taxon>
        <taxon>Podocopa</taxon>
        <taxon>Podocopida</taxon>
        <taxon>Cytherocopina</taxon>
        <taxon>Cytheroidea</taxon>
        <taxon>Cytherideidae</taxon>
        <taxon>Cyprideis</taxon>
    </lineage>
</organism>
<feature type="compositionally biased region" description="Basic and acidic residues" evidence="10">
    <location>
        <begin position="139"/>
        <end position="155"/>
    </location>
</feature>
<evidence type="ECO:0000256" key="1">
    <source>
        <dbReference type="ARBA" id="ARBA00004514"/>
    </source>
</evidence>
<accession>A0A7R8ZNB7</accession>
<keyword evidence="4" id="KW-0396">Initiation factor</keyword>
<comment type="subcellular location">
    <subcellularLocation>
        <location evidence="1">Cytoplasm</location>
        <location evidence="1">Cytosol</location>
    </subcellularLocation>
</comment>
<feature type="compositionally biased region" description="Basic and acidic residues" evidence="10">
    <location>
        <begin position="61"/>
        <end position="79"/>
    </location>
</feature>
<dbReference type="SUPFAM" id="SSF100950">
    <property type="entry name" value="NagB/RpiA/CoA transferase-like"/>
    <property type="match status" value="1"/>
</dbReference>
<feature type="compositionally biased region" description="Basic and acidic residues" evidence="10">
    <location>
        <begin position="1"/>
        <end position="10"/>
    </location>
</feature>
<dbReference type="PANTHER" id="PTHR10233">
    <property type="entry name" value="TRANSLATION INITIATION FACTOR EIF-2B"/>
    <property type="match status" value="1"/>
</dbReference>
<evidence type="ECO:0000313" key="11">
    <source>
        <dbReference type="EMBL" id="CAD7230217.1"/>
    </source>
</evidence>